<dbReference type="eggNOG" id="KOG4323">
    <property type="taxonomic scope" value="Eukaryota"/>
</dbReference>
<feature type="region of interest" description="Disordered" evidence="7">
    <location>
        <begin position="1229"/>
        <end position="1266"/>
    </location>
</feature>
<feature type="compositionally biased region" description="Polar residues" evidence="7">
    <location>
        <begin position="1230"/>
        <end position="1266"/>
    </location>
</feature>
<feature type="compositionally biased region" description="Polar residues" evidence="7">
    <location>
        <begin position="321"/>
        <end position="334"/>
    </location>
</feature>
<dbReference type="InterPro" id="IPR001965">
    <property type="entry name" value="Znf_PHD"/>
</dbReference>
<dbReference type="GO" id="GO:0008270">
    <property type="term" value="F:zinc ion binding"/>
    <property type="evidence" value="ECO:0007669"/>
    <property type="project" value="UniProtKB-KW"/>
</dbReference>
<dbReference type="CDD" id="cd20385">
    <property type="entry name" value="Tudor_PCL"/>
    <property type="match status" value="1"/>
</dbReference>
<evidence type="ECO:0000313" key="11">
    <source>
        <dbReference type="Proteomes" id="UP000007879"/>
    </source>
</evidence>
<protein>
    <recommendedName>
        <fullName evidence="12">PHD-type domain-containing protein</fullName>
    </recommendedName>
</protein>
<feature type="compositionally biased region" description="Polar residues" evidence="7">
    <location>
        <begin position="415"/>
        <end position="430"/>
    </location>
</feature>
<feature type="region of interest" description="Disordered" evidence="7">
    <location>
        <begin position="575"/>
        <end position="628"/>
    </location>
</feature>
<dbReference type="PROSITE" id="PS01360">
    <property type="entry name" value="ZF_MYND_1"/>
    <property type="match status" value="1"/>
</dbReference>
<dbReference type="Gene3D" id="2.30.30.140">
    <property type="match status" value="1"/>
</dbReference>
<dbReference type="SUPFAM" id="SSF144232">
    <property type="entry name" value="HIT/MYND zinc finger-like"/>
    <property type="match status" value="1"/>
</dbReference>
<dbReference type="KEGG" id="aqu:105313550"/>
<dbReference type="InterPro" id="IPR040477">
    <property type="entry name" value="KDM4-like_Tudor"/>
</dbReference>
<feature type="compositionally biased region" description="Low complexity" evidence="7">
    <location>
        <begin position="976"/>
        <end position="992"/>
    </location>
</feature>
<keyword evidence="4 6" id="KW-0863">Zinc-finger</keyword>
<keyword evidence="2" id="KW-0479">Metal-binding</keyword>
<evidence type="ECO:0000259" key="9">
    <source>
        <dbReference type="PROSITE" id="PS50865"/>
    </source>
</evidence>
<dbReference type="PROSITE" id="PS01359">
    <property type="entry name" value="ZF_PHD_1"/>
    <property type="match status" value="1"/>
</dbReference>
<evidence type="ECO:0000313" key="10">
    <source>
        <dbReference type="EnsemblMetazoa" id="Aqu2.1.26008_001"/>
    </source>
</evidence>
<keyword evidence="11" id="KW-1185">Reference proteome</keyword>
<feature type="region of interest" description="Disordered" evidence="7">
    <location>
        <begin position="647"/>
        <end position="666"/>
    </location>
</feature>
<accession>A0A1X7UEW9</accession>
<reference evidence="10" key="2">
    <citation type="submission" date="2017-05" db="UniProtKB">
        <authorList>
            <consortium name="EnsemblMetazoa"/>
        </authorList>
    </citation>
    <scope>IDENTIFICATION</scope>
</reference>
<evidence type="ECO:0008006" key="12">
    <source>
        <dbReference type="Google" id="ProtNLM"/>
    </source>
</evidence>
<feature type="compositionally biased region" description="Low complexity" evidence="7">
    <location>
        <begin position="592"/>
        <end position="603"/>
    </location>
</feature>
<dbReference type="Pfam" id="PF18104">
    <property type="entry name" value="Tudor_2"/>
    <property type="match status" value="1"/>
</dbReference>
<dbReference type="InterPro" id="IPR011011">
    <property type="entry name" value="Znf_FYVE_PHD"/>
</dbReference>
<feature type="region of interest" description="Disordered" evidence="7">
    <location>
        <begin position="1316"/>
        <end position="1337"/>
    </location>
</feature>
<dbReference type="PROSITE" id="PS50016">
    <property type="entry name" value="ZF_PHD_2"/>
    <property type="match status" value="1"/>
</dbReference>
<feature type="region of interest" description="Disordered" evidence="7">
    <location>
        <begin position="1108"/>
        <end position="1167"/>
    </location>
</feature>
<feature type="domain" description="PHD-type" evidence="8">
    <location>
        <begin position="74"/>
        <end position="129"/>
    </location>
</feature>
<keyword evidence="5" id="KW-0862">Zinc</keyword>
<feature type="compositionally biased region" description="Polar residues" evidence="7">
    <location>
        <begin position="610"/>
        <end position="624"/>
    </location>
</feature>
<feature type="compositionally biased region" description="Low complexity" evidence="7">
    <location>
        <begin position="491"/>
        <end position="505"/>
    </location>
</feature>
<gene>
    <name evidence="10" type="primary">105313550</name>
</gene>
<dbReference type="EnsemblMetazoa" id="Aqu2.1.26008_001">
    <property type="protein sequence ID" value="Aqu2.1.26008_001"/>
    <property type="gene ID" value="Aqu2.1.26008"/>
</dbReference>
<feature type="region of interest" description="Disordered" evidence="7">
    <location>
        <begin position="901"/>
        <end position="998"/>
    </location>
</feature>
<feature type="compositionally biased region" description="Low complexity" evidence="7">
    <location>
        <begin position="657"/>
        <end position="666"/>
    </location>
</feature>
<evidence type="ECO:0000256" key="2">
    <source>
        <dbReference type="ARBA" id="ARBA00022723"/>
    </source>
</evidence>
<feature type="compositionally biased region" description="Polar residues" evidence="7">
    <location>
        <begin position="228"/>
        <end position="241"/>
    </location>
</feature>
<feature type="compositionally biased region" description="Pro residues" evidence="7">
    <location>
        <begin position="1125"/>
        <end position="1146"/>
    </location>
</feature>
<proteinExistence type="predicted"/>
<dbReference type="SUPFAM" id="SSF63748">
    <property type="entry name" value="Tudor/PWWP/MBT"/>
    <property type="match status" value="1"/>
</dbReference>
<evidence type="ECO:0000256" key="7">
    <source>
        <dbReference type="SAM" id="MobiDB-lite"/>
    </source>
</evidence>
<dbReference type="SMART" id="SM00249">
    <property type="entry name" value="PHD"/>
    <property type="match status" value="1"/>
</dbReference>
<evidence type="ECO:0000256" key="5">
    <source>
        <dbReference type="ARBA" id="ARBA00022833"/>
    </source>
</evidence>
<evidence type="ECO:0000256" key="4">
    <source>
        <dbReference type="ARBA" id="ARBA00022771"/>
    </source>
</evidence>
<name>A0A1X7UEW9_AMPQE</name>
<organism evidence="10">
    <name type="scientific">Amphimedon queenslandica</name>
    <name type="common">Sponge</name>
    <dbReference type="NCBI Taxonomy" id="400682"/>
    <lineage>
        <taxon>Eukaryota</taxon>
        <taxon>Metazoa</taxon>
        <taxon>Porifera</taxon>
        <taxon>Demospongiae</taxon>
        <taxon>Heteroscleromorpha</taxon>
        <taxon>Haplosclerida</taxon>
        <taxon>Niphatidae</taxon>
        <taxon>Amphimedon</taxon>
    </lineage>
</organism>
<evidence type="ECO:0000256" key="3">
    <source>
        <dbReference type="ARBA" id="ARBA00022737"/>
    </source>
</evidence>
<feature type="region of interest" description="Disordered" evidence="7">
    <location>
        <begin position="1058"/>
        <end position="1077"/>
    </location>
</feature>
<dbReference type="EnsemblMetazoa" id="XM_011407070.2">
    <property type="protein sequence ID" value="XP_011405372.2"/>
    <property type="gene ID" value="LOC105313550"/>
</dbReference>
<keyword evidence="3" id="KW-0677">Repeat</keyword>
<feature type="compositionally biased region" description="Polar residues" evidence="7">
    <location>
        <begin position="1316"/>
        <end position="1329"/>
    </location>
</feature>
<dbReference type="InterPro" id="IPR019786">
    <property type="entry name" value="Zinc_finger_PHD-type_CS"/>
</dbReference>
<feature type="compositionally biased region" description="Low complexity" evidence="7">
    <location>
        <begin position="436"/>
        <end position="446"/>
    </location>
</feature>
<sequence>MATAGDYTDREGGESFPHEKGSLVLVKWNDGMVYFAKIKKIDHAKRRCVVIFDDRSTDEASFSQIHSVDETTTDIICIKCKKDESEHPNEIVLCDICGIGFHQKCHNPPIPASALELNSPWHCMYCIKQVKNPYLTESIDVMQSLFEEDEDADSTRILPQAVKVKVERQEEEEVHVPTSSTSAAQPALPAPPPPPKKRKVGRPRLSETSRRNSGKVRPLEALRRKLAKSTSGPGRSGTYSYRASRKRQTSQQDATSSKYGRTTVESYTIAVQQTSEGILSNSSSAVENNNEEDDESDSDSLIISAKKPRSLRVSLTLPPSIDTSPVSSTTQRSPPNNPPSWQEPALDAPESSPEPMLQIKVEESETEEGGESTESPLTVVTSSSSLEQQKDAPATSEAGPPPLNSTVPPPLVDLESSNHQETQNSSSNDKTSNEDVLVLSSSSSSLEAAAAPDNQKSPSEPVPTVQGSPPEPDVIIIDDESTTSSRKRKSSSSSTNSTSVVTNKSPAETKTPTPSVPPPDRSLVKIVPGVTSLMPSKHKRASVIHTPSPVSTPSPLEQLQMQVQAQLNRNNVYTYGGRRNSYHGSNNSKTVTTSASSPAATTPLSHLNEESVNNRPSSTAIQSQKHPDKIISTASTSRNNNSTVVSVQQQHGKESPTANAGKTTKTNAEKTFSKDIITSTRSRKPLAPPMHYVSEATTKVHEKLRMLYKNSVSLTSDSSSQLVRQPNHHQSTSPSTTYVSIAPAYSSSTPIYSLPSNQAGVHVTYTNSNIPTSPATVVVTPTTITATGEVGTVYTLVQADQATSFQPEMTSHVGGGKDPPLHSPKVAVLTQPPNPGAHTAVVAVAANNDPTIMPAQQQGPSATGTYYTLVEIPDNSDRQATHYAGGSQPTVNTTKPYAVVNALPSGGRQQGSSLQLKSPPSYRVQQAGRYRKHRTPSEESPTTVYNKYSPLGVSTTSPSPHHQKQTQPQVPAQDLTSSAISSSNSTNKTLNNKRGKEKEIQTTTVAVIDKEEPLSDLIRQLGAIKSKRKRDFESMSGESLMTLFHSALKQFKENGKKYEQHLSRPAMPPPNVEVLDNSGIPVQQTSRSSKVVRPKPQRVVNQAGVSLLAQHQRAASSPSTSSTSPFPPPSRRISPPPSRRISPPPAYTQQQFSTGSNGKSPSAQQMHRDKAAMYHIQTSGVFVPPEEAVTHKQTSLQKIESYHYKTHQSHVAAPPHSKTPTEGHHFVLSKQPSTQQQAPAKYTQQGHQYSPLTSPHQQVSKHPQGQQHYSFIKPTARQIIKNNRTYLIADSPDAAVNMATGSIVVRRPTHSDIMTTGISHSPVSSSTAAVLQHPPREQEITRSDRICTACGRDATFLCSGCHKEWYCGRECQLKSWDEHATMCKSY</sequence>
<dbReference type="GO" id="GO:0005634">
    <property type="term" value="C:nucleus"/>
    <property type="evidence" value="ECO:0007669"/>
    <property type="project" value="UniProtKB-SubCell"/>
</dbReference>
<feature type="compositionally biased region" description="Polar residues" evidence="7">
    <location>
        <begin position="938"/>
        <end position="970"/>
    </location>
</feature>
<feature type="domain" description="MYND-type" evidence="9">
    <location>
        <begin position="1347"/>
        <end position="1383"/>
    </location>
</feature>
<dbReference type="Gene3D" id="3.30.40.10">
    <property type="entry name" value="Zinc/RING finger domain, C3HC4 (zinc finger)"/>
    <property type="match status" value="1"/>
</dbReference>
<dbReference type="STRING" id="400682.A0A1X7UEW9"/>
<feature type="compositionally biased region" description="Low complexity" evidence="7">
    <location>
        <begin position="372"/>
        <end position="387"/>
    </location>
</feature>
<dbReference type="Gene3D" id="6.10.140.2220">
    <property type="match status" value="1"/>
</dbReference>
<dbReference type="InParanoid" id="A0A1X7UEW9"/>
<feature type="compositionally biased region" description="Low complexity" evidence="7">
    <location>
        <begin position="176"/>
        <end position="187"/>
    </location>
</feature>
<dbReference type="SUPFAM" id="SSF57903">
    <property type="entry name" value="FYVE/PHD zinc finger"/>
    <property type="match status" value="1"/>
</dbReference>
<feature type="region of interest" description="Disordered" evidence="7">
    <location>
        <begin position="167"/>
        <end position="260"/>
    </location>
</feature>
<feature type="compositionally biased region" description="Polar residues" evidence="7">
    <location>
        <begin position="1147"/>
        <end position="1165"/>
    </location>
</feature>
<dbReference type="Pfam" id="PF01753">
    <property type="entry name" value="zf-MYND"/>
    <property type="match status" value="1"/>
</dbReference>
<dbReference type="InterPro" id="IPR013083">
    <property type="entry name" value="Znf_RING/FYVE/PHD"/>
</dbReference>
<dbReference type="InterPro" id="IPR002893">
    <property type="entry name" value="Znf_MYND"/>
</dbReference>
<dbReference type="Proteomes" id="UP000007879">
    <property type="component" value="Unassembled WGS sequence"/>
</dbReference>
<comment type="subcellular location">
    <subcellularLocation>
        <location evidence="1">Nucleus</location>
    </subcellularLocation>
</comment>
<dbReference type="OrthoDB" id="10033786at2759"/>
<evidence type="ECO:0000256" key="6">
    <source>
        <dbReference type="PROSITE-ProRule" id="PRU00134"/>
    </source>
</evidence>
<feature type="compositionally biased region" description="Polar residues" evidence="7">
    <location>
        <begin position="582"/>
        <end position="591"/>
    </location>
</feature>
<feature type="compositionally biased region" description="Pro residues" evidence="7">
    <location>
        <begin position="399"/>
        <end position="411"/>
    </location>
</feature>
<dbReference type="Pfam" id="PF00628">
    <property type="entry name" value="PHD"/>
    <property type="match status" value="1"/>
</dbReference>
<evidence type="ECO:0000256" key="1">
    <source>
        <dbReference type="ARBA" id="ARBA00004123"/>
    </source>
</evidence>
<feature type="region of interest" description="Disordered" evidence="7">
    <location>
        <begin position="277"/>
        <end position="523"/>
    </location>
</feature>
<dbReference type="CDD" id="cd15578">
    <property type="entry name" value="PHD1_MTF2"/>
    <property type="match status" value="1"/>
</dbReference>
<dbReference type="InterPro" id="IPR019787">
    <property type="entry name" value="Znf_PHD-finger"/>
</dbReference>
<feature type="compositionally biased region" description="Acidic residues" evidence="7">
    <location>
        <begin position="289"/>
        <end position="298"/>
    </location>
</feature>
<evidence type="ECO:0000259" key="8">
    <source>
        <dbReference type="PROSITE" id="PS50016"/>
    </source>
</evidence>
<dbReference type="InterPro" id="IPR042014">
    <property type="entry name" value="MTF2_PHD1"/>
</dbReference>
<dbReference type="PROSITE" id="PS50865">
    <property type="entry name" value="ZF_MYND_2"/>
    <property type="match status" value="1"/>
</dbReference>
<reference evidence="11" key="1">
    <citation type="journal article" date="2010" name="Nature">
        <title>The Amphimedon queenslandica genome and the evolution of animal complexity.</title>
        <authorList>
            <person name="Srivastava M."/>
            <person name="Simakov O."/>
            <person name="Chapman J."/>
            <person name="Fahey B."/>
            <person name="Gauthier M.E."/>
            <person name="Mitros T."/>
            <person name="Richards G.S."/>
            <person name="Conaco C."/>
            <person name="Dacre M."/>
            <person name="Hellsten U."/>
            <person name="Larroux C."/>
            <person name="Putnam N.H."/>
            <person name="Stanke M."/>
            <person name="Adamska M."/>
            <person name="Darling A."/>
            <person name="Degnan S.M."/>
            <person name="Oakley T.H."/>
            <person name="Plachetzki D.C."/>
            <person name="Zhai Y."/>
            <person name="Adamski M."/>
            <person name="Calcino A."/>
            <person name="Cummins S.F."/>
            <person name="Goodstein D.M."/>
            <person name="Harris C."/>
            <person name="Jackson D.J."/>
            <person name="Leys S.P."/>
            <person name="Shu S."/>
            <person name="Woodcroft B.J."/>
            <person name="Vervoort M."/>
            <person name="Kosik K.S."/>
            <person name="Manning G."/>
            <person name="Degnan B.M."/>
            <person name="Rokhsar D.S."/>
        </authorList>
    </citation>
    <scope>NUCLEOTIDE SEQUENCE [LARGE SCALE GENOMIC DNA]</scope>
</reference>
<feature type="compositionally biased region" description="Polar residues" evidence="7">
    <location>
        <begin position="249"/>
        <end position="260"/>
    </location>
</feature>